<proteinExistence type="predicted"/>
<comment type="caution">
    <text evidence="3">The sequence shown here is derived from an EMBL/GenBank/DDBJ whole genome shotgun (WGS) entry which is preliminary data.</text>
</comment>
<dbReference type="InterPro" id="IPR024752">
    <property type="entry name" value="Myb/SANT-like_dom"/>
</dbReference>
<reference evidence="3" key="2">
    <citation type="journal article" date="2024" name="Plant">
        <title>Genomic evolution and insights into agronomic trait innovations of Sesamum species.</title>
        <authorList>
            <person name="Miao H."/>
            <person name="Wang L."/>
            <person name="Qu L."/>
            <person name="Liu H."/>
            <person name="Sun Y."/>
            <person name="Le M."/>
            <person name="Wang Q."/>
            <person name="Wei S."/>
            <person name="Zheng Y."/>
            <person name="Lin W."/>
            <person name="Duan Y."/>
            <person name="Cao H."/>
            <person name="Xiong S."/>
            <person name="Wang X."/>
            <person name="Wei L."/>
            <person name="Li C."/>
            <person name="Ma Q."/>
            <person name="Ju M."/>
            <person name="Zhao R."/>
            <person name="Li G."/>
            <person name="Mu C."/>
            <person name="Tian Q."/>
            <person name="Mei H."/>
            <person name="Zhang T."/>
            <person name="Gao T."/>
            <person name="Zhang H."/>
        </authorList>
    </citation>
    <scope>NUCLEOTIDE SEQUENCE</scope>
    <source>
        <strain evidence="3">KEN1</strain>
    </source>
</reference>
<evidence type="ECO:0000259" key="2">
    <source>
        <dbReference type="Pfam" id="PF12776"/>
    </source>
</evidence>
<dbReference type="AlphaFoldDB" id="A0AAW2WX52"/>
<feature type="region of interest" description="Disordered" evidence="1">
    <location>
        <begin position="87"/>
        <end position="118"/>
    </location>
</feature>
<sequence>AQYTVEQLKGKANRLRMLWRKFYDLVYKWTGFGWDPNTCTIIANEDRWAEQTANLRESGLRKKGLPHFDLCTEMFSTFVATTNIARSSAMPPLGSNDDDELDGSHPTMKHVNYSESEL</sequence>
<protein>
    <recommendedName>
        <fullName evidence="2">Myb/SANT-like domain-containing protein</fullName>
    </recommendedName>
</protein>
<reference evidence="3" key="1">
    <citation type="submission" date="2020-06" db="EMBL/GenBank/DDBJ databases">
        <authorList>
            <person name="Li T."/>
            <person name="Hu X."/>
            <person name="Zhang T."/>
            <person name="Song X."/>
            <person name="Zhang H."/>
            <person name="Dai N."/>
            <person name="Sheng W."/>
            <person name="Hou X."/>
            <person name="Wei L."/>
        </authorList>
    </citation>
    <scope>NUCLEOTIDE SEQUENCE</scope>
    <source>
        <strain evidence="3">KEN1</strain>
        <tissue evidence="3">Leaf</tissue>
    </source>
</reference>
<dbReference type="PANTHER" id="PTHR47584">
    <property type="match status" value="1"/>
</dbReference>
<evidence type="ECO:0000256" key="1">
    <source>
        <dbReference type="SAM" id="MobiDB-lite"/>
    </source>
</evidence>
<dbReference type="InterPro" id="IPR045026">
    <property type="entry name" value="LIMYB"/>
</dbReference>
<dbReference type="PANTHER" id="PTHR47584:SF14">
    <property type="entry name" value="L10-INTERACTING MYB DOMAIN-CONTAINING PROTEIN-LIKE"/>
    <property type="match status" value="1"/>
</dbReference>
<dbReference type="Pfam" id="PF12776">
    <property type="entry name" value="Myb_DNA-bind_3"/>
    <property type="match status" value="1"/>
</dbReference>
<gene>
    <name evidence="3" type="ORF">Slati_1749300</name>
</gene>
<organism evidence="3">
    <name type="scientific">Sesamum latifolium</name>
    <dbReference type="NCBI Taxonomy" id="2727402"/>
    <lineage>
        <taxon>Eukaryota</taxon>
        <taxon>Viridiplantae</taxon>
        <taxon>Streptophyta</taxon>
        <taxon>Embryophyta</taxon>
        <taxon>Tracheophyta</taxon>
        <taxon>Spermatophyta</taxon>
        <taxon>Magnoliopsida</taxon>
        <taxon>eudicotyledons</taxon>
        <taxon>Gunneridae</taxon>
        <taxon>Pentapetalae</taxon>
        <taxon>asterids</taxon>
        <taxon>lamiids</taxon>
        <taxon>Lamiales</taxon>
        <taxon>Pedaliaceae</taxon>
        <taxon>Sesamum</taxon>
    </lineage>
</organism>
<name>A0AAW2WX52_9LAMI</name>
<feature type="domain" description="Myb/SANT-like" evidence="2">
    <location>
        <begin position="1"/>
        <end position="50"/>
    </location>
</feature>
<feature type="non-terminal residue" evidence="3">
    <location>
        <position position="1"/>
    </location>
</feature>
<dbReference type="EMBL" id="JACGWN010000006">
    <property type="protein sequence ID" value="KAL0446214.1"/>
    <property type="molecule type" value="Genomic_DNA"/>
</dbReference>
<accession>A0AAW2WX52</accession>
<evidence type="ECO:0000313" key="3">
    <source>
        <dbReference type="EMBL" id="KAL0446214.1"/>
    </source>
</evidence>